<evidence type="ECO:0000256" key="1">
    <source>
        <dbReference type="SAM" id="MobiDB-lite"/>
    </source>
</evidence>
<reference evidence="3" key="2">
    <citation type="submission" date="2022-03" db="EMBL/GenBank/DDBJ databases">
        <title>Draft title - Genomic analysis of global carrot germplasm unveils the trajectory of domestication and the origin of high carotenoid orange carrot.</title>
        <authorList>
            <person name="Iorizzo M."/>
            <person name="Ellison S."/>
            <person name="Senalik D."/>
            <person name="Macko-Podgorni A."/>
            <person name="Grzebelus D."/>
            <person name="Bostan H."/>
            <person name="Rolling W."/>
            <person name="Curaba J."/>
            <person name="Simon P."/>
        </authorList>
    </citation>
    <scope>NUCLEOTIDE SEQUENCE</scope>
    <source>
        <tissue evidence="3">Leaf</tissue>
    </source>
</reference>
<feature type="region of interest" description="Disordered" evidence="1">
    <location>
        <begin position="59"/>
        <end position="84"/>
    </location>
</feature>
<evidence type="ECO:0000313" key="4">
    <source>
        <dbReference type="Proteomes" id="UP000077755"/>
    </source>
</evidence>
<proteinExistence type="predicted"/>
<evidence type="ECO:0000256" key="2">
    <source>
        <dbReference type="SAM" id="SignalP"/>
    </source>
</evidence>
<accession>A0A165ZM24</accession>
<protein>
    <submittedName>
        <fullName evidence="3">Uncharacterized protein</fullName>
    </submittedName>
</protein>
<dbReference type="EMBL" id="CP093345">
    <property type="protein sequence ID" value="WOG90881.1"/>
    <property type="molecule type" value="Genomic_DNA"/>
</dbReference>
<dbReference type="PANTHER" id="PTHR34467:SF1">
    <property type="entry name" value="OS05G0542300 PROTEIN"/>
    <property type="match status" value="1"/>
</dbReference>
<dbReference type="Gramene" id="KZN00198">
    <property type="protein sequence ID" value="KZN00198"/>
    <property type="gene ID" value="DCAR_008952"/>
</dbReference>
<feature type="signal peptide" evidence="2">
    <location>
        <begin position="1"/>
        <end position="27"/>
    </location>
</feature>
<feature type="chain" id="PRO_5043377315" evidence="2">
    <location>
        <begin position="28"/>
        <end position="84"/>
    </location>
</feature>
<name>A0A165ZM24_DAUCS</name>
<dbReference type="OrthoDB" id="1681778at2759"/>
<reference evidence="3" key="1">
    <citation type="journal article" date="2016" name="Nat. Genet.">
        <title>A high-quality carrot genome assembly provides new insights into carotenoid accumulation and asterid genome evolution.</title>
        <authorList>
            <person name="Iorizzo M."/>
            <person name="Ellison S."/>
            <person name="Senalik D."/>
            <person name="Zeng P."/>
            <person name="Satapoomin P."/>
            <person name="Huang J."/>
            <person name="Bowman M."/>
            <person name="Iovene M."/>
            <person name="Sanseverino W."/>
            <person name="Cavagnaro P."/>
            <person name="Yildiz M."/>
            <person name="Macko-Podgorni A."/>
            <person name="Moranska E."/>
            <person name="Grzebelus E."/>
            <person name="Grzebelus D."/>
            <person name="Ashrafi H."/>
            <person name="Zheng Z."/>
            <person name="Cheng S."/>
            <person name="Spooner D."/>
            <person name="Van Deynze A."/>
            <person name="Simon P."/>
        </authorList>
    </citation>
    <scope>NUCLEOTIDE SEQUENCE</scope>
    <source>
        <tissue evidence="3">Leaf</tissue>
    </source>
</reference>
<dbReference type="AlphaFoldDB" id="A0A165ZM24"/>
<keyword evidence="2" id="KW-0732">Signal</keyword>
<dbReference type="Proteomes" id="UP000077755">
    <property type="component" value="Chromosome 3"/>
</dbReference>
<sequence>MVSRIKTSLLVLLVVLSFYLSSGTVDGFSNGAKLINSLRQDGSLRVNLSSRKLLSHDVSDYDEAGANTKHDPRGRRGGGGGKNR</sequence>
<evidence type="ECO:0000313" key="3">
    <source>
        <dbReference type="EMBL" id="WOG90881.1"/>
    </source>
</evidence>
<dbReference type="PANTHER" id="PTHR34467">
    <property type="entry name" value="TRANSMEMBRANE PROTEIN"/>
    <property type="match status" value="1"/>
</dbReference>
<dbReference type="KEGG" id="dcr:108211262"/>
<organism evidence="3 4">
    <name type="scientific">Daucus carota subsp. sativus</name>
    <name type="common">Carrot</name>
    <dbReference type="NCBI Taxonomy" id="79200"/>
    <lineage>
        <taxon>Eukaryota</taxon>
        <taxon>Viridiplantae</taxon>
        <taxon>Streptophyta</taxon>
        <taxon>Embryophyta</taxon>
        <taxon>Tracheophyta</taxon>
        <taxon>Spermatophyta</taxon>
        <taxon>Magnoliopsida</taxon>
        <taxon>eudicotyledons</taxon>
        <taxon>Gunneridae</taxon>
        <taxon>Pentapetalae</taxon>
        <taxon>asterids</taxon>
        <taxon>campanulids</taxon>
        <taxon>Apiales</taxon>
        <taxon>Apiaceae</taxon>
        <taxon>Apioideae</taxon>
        <taxon>Scandiceae</taxon>
        <taxon>Daucinae</taxon>
        <taxon>Daucus</taxon>
        <taxon>Daucus sect. Daucus</taxon>
    </lineage>
</organism>
<gene>
    <name evidence="3" type="ORF">DCAR_0310127</name>
</gene>
<keyword evidence="4" id="KW-1185">Reference proteome</keyword>